<name>A0AAD9L8C2_PAPLA</name>
<feature type="non-terminal residue" evidence="7">
    <location>
        <position position="1"/>
    </location>
</feature>
<evidence type="ECO:0000256" key="3">
    <source>
        <dbReference type="ARBA" id="ARBA00022989"/>
    </source>
</evidence>
<evidence type="ECO:0000256" key="2">
    <source>
        <dbReference type="ARBA" id="ARBA00022824"/>
    </source>
</evidence>
<dbReference type="HAMAP" id="MF_03058">
    <property type="entry name" value="VMA21"/>
    <property type="match status" value="1"/>
</dbReference>
<dbReference type="GO" id="GO:0005789">
    <property type="term" value="C:endoplasmic reticulum membrane"/>
    <property type="evidence" value="ECO:0007669"/>
    <property type="project" value="TreeGrafter"/>
</dbReference>
<dbReference type="GO" id="GO:0031410">
    <property type="term" value="C:cytoplasmic vesicle"/>
    <property type="evidence" value="ECO:0007669"/>
    <property type="project" value="UniProtKB-KW"/>
</dbReference>
<feature type="transmembrane region" description="Helical" evidence="6">
    <location>
        <begin position="53"/>
        <end position="74"/>
    </location>
</feature>
<dbReference type="GO" id="GO:0070072">
    <property type="term" value="P:vacuolar proton-transporting V-type ATPase complex assembly"/>
    <property type="evidence" value="ECO:0007669"/>
    <property type="project" value="InterPro"/>
</dbReference>
<evidence type="ECO:0000256" key="1">
    <source>
        <dbReference type="ARBA" id="ARBA00022692"/>
    </source>
</evidence>
<proteinExistence type="inferred from homology"/>
<keyword evidence="5" id="KW-0968">Cytoplasmic vesicle</keyword>
<evidence type="ECO:0000256" key="4">
    <source>
        <dbReference type="ARBA" id="ARBA00023136"/>
    </source>
</evidence>
<keyword evidence="3 6" id="KW-1133">Transmembrane helix</keyword>
<dbReference type="InterPro" id="IPR019013">
    <property type="entry name" value="Vma21"/>
</dbReference>
<comment type="caution">
    <text evidence="7">The sequence shown here is derived from an EMBL/GenBank/DDBJ whole genome shotgun (WGS) entry which is preliminary data.</text>
</comment>
<sequence>MSSRVASGKMAQPEGMQPAVLYKLVLFAILMAVVPIGTYFGTLSHLFNGNTTYSAISAVLAANVVLVGYVVVAFREEVASSTAQGQTIGLEKRKDR</sequence>
<keyword evidence="1 6" id="KW-0812">Transmembrane</keyword>
<dbReference type="EMBL" id="JAODAN010000002">
    <property type="protein sequence ID" value="KAK1926109.1"/>
    <property type="molecule type" value="Genomic_DNA"/>
</dbReference>
<dbReference type="PANTHER" id="PTHR31792:SF3">
    <property type="entry name" value="VACUOLAR ATPASE ASSEMBLY INTEGRAL MEMBRANE PROTEIN VMA21"/>
    <property type="match status" value="1"/>
</dbReference>
<protein>
    <submittedName>
        <fullName evidence="7">VMA21-like domain-containing protein</fullName>
    </submittedName>
</protein>
<keyword evidence="4 6" id="KW-0472">Membrane</keyword>
<evidence type="ECO:0000313" key="8">
    <source>
        <dbReference type="Proteomes" id="UP001182556"/>
    </source>
</evidence>
<evidence type="ECO:0000313" key="7">
    <source>
        <dbReference type="EMBL" id="KAK1926109.1"/>
    </source>
</evidence>
<dbReference type="AlphaFoldDB" id="A0AAD9L8C2"/>
<feature type="transmembrane region" description="Helical" evidence="6">
    <location>
        <begin position="20"/>
        <end position="41"/>
    </location>
</feature>
<keyword evidence="8" id="KW-1185">Reference proteome</keyword>
<gene>
    <name evidence="7" type="ORF">DB88DRAFT_480725</name>
</gene>
<dbReference type="PANTHER" id="PTHR31792">
    <property type="entry name" value="VACUOLAR ATPASE ASSEMBLY INTEGRAL MEMBRANE PROTEIN VMA21"/>
    <property type="match status" value="1"/>
</dbReference>
<keyword evidence="2" id="KW-0256">Endoplasmic reticulum</keyword>
<evidence type="ECO:0000256" key="6">
    <source>
        <dbReference type="SAM" id="Phobius"/>
    </source>
</evidence>
<organism evidence="7 8">
    <name type="scientific">Papiliotrema laurentii</name>
    <name type="common">Cryptococcus laurentii</name>
    <dbReference type="NCBI Taxonomy" id="5418"/>
    <lineage>
        <taxon>Eukaryota</taxon>
        <taxon>Fungi</taxon>
        <taxon>Dikarya</taxon>
        <taxon>Basidiomycota</taxon>
        <taxon>Agaricomycotina</taxon>
        <taxon>Tremellomycetes</taxon>
        <taxon>Tremellales</taxon>
        <taxon>Rhynchogastremaceae</taxon>
        <taxon>Papiliotrema</taxon>
    </lineage>
</organism>
<accession>A0AAD9L8C2</accession>
<dbReference type="Pfam" id="PF09446">
    <property type="entry name" value="VMA21"/>
    <property type="match status" value="1"/>
</dbReference>
<reference evidence="7" key="1">
    <citation type="submission" date="2023-02" db="EMBL/GenBank/DDBJ databases">
        <title>Identification and recombinant expression of a fungal hydrolase from Papiliotrema laurentii that hydrolyzes apple cutin and clears colloidal polyester polyurethane.</title>
        <authorList>
            <consortium name="DOE Joint Genome Institute"/>
            <person name="Roman V.A."/>
            <person name="Bojanowski C."/>
            <person name="Crable B.R."/>
            <person name="Wagner D.N."/>
            <person name="Hung C.S."/>
            <person name="Nadeau L.J."/>
            <person name="Schratz L."/>
            <person name="Haridas S."/>
            <person name="Pangilinan J."/>
            <person name="Lipzen A."/>
            <person name="Na H."/>
            <person name="Yan M."/>
            <person name="Ng V."/>
            <person name="Grigoriev I.V."/>
            <person name="Spatafora J.W."/>
            <person name="Barlow D."/>
            <person name="Biffinger J."/>
            <person name="Kelley-Loughnane N."/>
            <person name="Varaljay V.A."/>
            <person name="Crookes-Goodson W.J."/>
        </authorList>
    </citation>
    <scope>NUCLEOTIDE SEQUENCE</scope>
    <source>
        <strain evidence="7">5307AH</strain>
    </source>
</reference>
<dbReference type="Proteomes" id="UP001182556">
    <property type="component" value="Unassembled WGS sequence"/>
</dbReference>
<evidence type="ECO:0000256" key="5">
    <source>
        <dbReference type="ARBA" id="ARBA00023329"/>
    </source>
</evidence>